<keyword evidence="1" id="KW-0732">Signal</keyword>
<evidence type="ECO:0000313" key="3">
    <source>
        <dbReference type="Proteomes" id="UP000235670"/>
    </source>
</evidence>
<dbReference type="InterPro" id="IPR009736">
    <property type="entry name" value="DUF1307"/>
</dbReference>
<feature type="chain" id="PRO_5014639982" description="DUF1307 domain-containing protein" evidence="1">
    <location>
        <begin position="23"/>
        <end position="143"/>
    </location>
</feature>
<organism evidence="2 3">
    <name type="scientific">Gemella sanguinis</name>
    <dbReference type="NCBI Taxonomy" id="84135"/>
    <lineage>
        <taxon>Bacteria</taxon>
        <taxon>Bacillati</taxon>
        <taxon>Bacillota</taxon>
        <taxon>Bacilli</taxon>
        <taxon>Bacillales</taxon>
        <taxon>Gemellaceae</taxon>
        <taxon>Gemella</taxon>
    </lineage>
</organism>
<comment type="caution">
    <text evidence="2">The sequence shown here is derived from an EMBL/GenBank/DDBJ whole genome shotgun (WGS) entry which is preliminary data.</text>
</comment>
<dbReference type="SUPFAM" id="SSF160704">
    <property type="entry name" value="YehR-like"/>
    <property type="match status" value="1"/>
</dbReference>
<evidence type="ECO:0000313" key="2">
    <source>
        <dbReference type="EMBL" id="PMC52889.1"/>
    </source>
</evidence>
<dbReference type="Proteomes" id="UP000235670">
    <property type="component" value="Unassembled WGS sequence"/>
</dbReference>
<dbReference type="OrthoDB" id="2990596at2"/>
<dbReference type="EMBL" id="PNGT01000002">
    <property type="protein sequence ID" value="PMC52889.1"/>
    <property type="molecule type" value="Genomic_DNA"/>
</dbReference>
<proteinExistence type="predicted"/>
<dbReference type="AlphaFoldDB" id="A0A2N6SG96"/>
<name>A0A2N6SG96_9BACL</name>
<protein>
    <recommendedName>
        <fullName evidence="4">DUF1307 domain-containing protein</fullName>
    </recommendedName>
</protein>
<accession>A0A2N6SG96</accession>
<dbReference type="Gene3D" id="3.30.1830.10">
    <property type="entry name" value="YehR-like"/>
    <property type="match status" value="1"/>
</dbReference>
<evidence type="ECO:0008006" key="4">
    <source>
        <dbReference type="Google" id="ProtNLM"/>
    </source>
</evidence>
<gene>
    <name evidence="2" type="ORF">CJ218_03055</name>
</gene>
<dbReference type="Pfam" id="PF06998">
    <property type="entry name" value="DUF1307"/>
    <property type="match status" value="1"/>
</dbReference>
<feature type="signal peptide" evidence="1">
    <location>
        <begin position="1"/>
        <end position="22"/>
    </location>
</feature>
<sequence length="143" mass="16310">MKNILKLITPLLAMLVLLTACGKEETKEFIKNSDDHEIEATLYYEDDTVNKFVTVDTFTNNKNNISVEFLQEVLKKSIGNISGYSYNVEDKNGKITITYVIDYNNLDFDKAKSALTIPENSLEEARKLSTITKRITENGFKEK</sequence>
<evidence type="ECO:0000256" key="1">
    <source>
        <dbReference type="SAM" id="SignalP"/>
    </source>
</evidence>
<reference evidence="2 3" key="1">
    <citation type="submission" date="2017-09" db="EMBL/GenBank/DDBJ databases">
        <title>Bacterial strain isolated from the female urinary microbiota.</title>
        <authorList>
            <person name="Thomas-White K."/>
            <person name="Kumar N."/>
            <person name="Forster S."/>
            <person name="Putonti C."/>
            <person name="Lawley T."/>
            <person name="Wolfe A.J."/>
        </authorList>
    </citation>
    <scope>NUCLEOTIDE SEQUENCE [LARGE SCALE GENOMIC DNA]</scope>
    <source>
        <strain evidence="2 3">UMB0186</strain>
    </source>
</reference>
<dbReference type="PROSITE" id="PS51257">
    <property type="entry name" value="PROKAR_LIPOPROTEIN"/>
    <property type="match status" value="1"/>
</dbReference>
<dbReference type="STRING" id="84135.GCA_001052115_00126"/>
<dbReference type="InterPro" id="IPR036699">
    <property type="entry name" value="YehR-like_sf"/>
</dbReference>
<dbReference type="RefSeq" id="WP_102189571.1">
    <property type="nucleotide sequence ID" value="NZ_CAUTAO010000001.1"/>
</dbReference>